<organism evidence="1 2">
    <name type="scientific">Racocetra fulgida</name>
    <dbReference type="NCBI Taxonomy" id="60492"/>
    <lineage>
        <taxon>Eukaryota</taxon>
        <taxon>Fungi</taxon>
        <taxon>Fungi incertae sedis</taxon>
        <taxon>Mucoromycota</taxon>
        <taxon>Glomeromycotina</taxon>
        <taxon>Glomeromycetes</taxon>
        <taxon>Diversisporales</taxon>
        <taxon>Gigasporaceae</taxon>
        <taxon>Racocetra</taxon>
    </lineage>
</organism>
<dbReference type="AlphaFoldDB" id="A0A9N8YTY2"/>
<keyword evidence="2" id="KW-1185">Reference proteome</keyword>
<gene>
    <name evidence="1" type="ORF">RFULGI_LOCUS45</name>
</gene>
<evidence type="ECO:0000313" key="2">
    <source>
        <dbReference type="Proteomes" id="UP000789396"/>
    </source>
</evidence>
<dbReference type="Proteomes" id="UP000789396">
    <property type="component" value="Unassembled WGS sequence"/>
</dbReference>
<reference evidence="1" key="1">
    <citation type="submission" date="2021-06" db="EMBL/GenBank/DDBJ databases">
        <authorList>
            <person name="Kallberg Y."/>
            <person name="Tangrot J."/>
            <person name="Rosling A."/>
        </authorList>
    </citation>
    <scope>NUCLEOTIDE SEQUENCE</scope>
    <source>
        <strain evidence="1">IN212</strain>
    </source>
</reference>
<dbReference type="EMBL" id="CAJVPZ010000002">
    <property type="protein sequence ID" value="CAG8447797.1"/>
    <property type="molecule type" value="Genomic_DNA"/>
</dbReference>
<dbReference type="OrthoDB" id="10418322at2759"/>
<accession>A0A9N8YTY2</accession>
<evidence type="ECO:0000313" key="1">
    <source>
        <dbReference type="EMBL" id="CAG8447797.1"/>
    </source>
</evidence>
<name>A0A9N8YTY2_9GLOM</name>
<sequence>MRENLVDRTGKRVTFEKTLPFKKALEKINNNPKLFYGPFETYKSAAKLGRHFYFLGKEKEKFYQLLIPDNHPALALFPKFSYLNYQRLCYIEGAENIPLEKNSLEYAGNEYNKYHKLLKKTFYNSLTKKLMKKTEVEIVETNSQKIIFKTTYSWAFCLGANQENKFKHYSLPANALNGQKLQKIVPNYDFSATITNVPTIDIKFPSLRDYQLADVKFLSRLKSVAIFSEMRTGKTPISLMTFQQ</sequence>
<proteinExistence type="predicted"/>
<protein>
    <submittedName>
        <fullName evidence="1">11335_t:CDS:1</fullName>
    </submittedName>
</protein>
<comment type="caution">
    <text evidence="1">The sequence shown here is derived from an EMBL/GenBank/DDBJ whole genome shotgun (WGS) entry which is preliminary data.</text>
</comment>